<protein>
    <submittedName>
        <fullName evidence="1">Uncharacterized protein</fullName>
    </submittedName>
</protein>
<proteinExistence type="predicted"/>
<dbReference type="PATRIC" id="fig|1122169.6.peg.3103"/>
<dbReference type="Proteomes" id="UP000054600">
    <property type="component" value="Unassembled WGS sequence"/>
</dbReference>
<evidence type="ECO:0000313" key="2">
    <source>
        <dbReference type="Proteomes" id="UP000054600"/>
    </source>
</evidence>
<dbReference type="STRING" id="1122169.Lsha_2698"/>
<sequence length="180" mass="20762">MVSVLFSIGNSLSAQPPKKVISSCHRERAIDSTVQFKELYVLYDIKPEDVKSTCLNDPHRDLIGVKTEKRFFYQENCNGTEYFLAGNRRFSLEESIVHSLSPEIKAYGANYHSEWYLITFENVKYICMASVLGDNGWAAATTQYYLIENAFNDDLPLKSYFYFFDKKFIDIVRARGWGNG</sequence>
<reference evidence="1 2" key="1">
    <citation type="submission" date="2015-11" db="EMBL/GenBank/DDBJ databases">
        <title>Genomic analysis of 38 Legionella species identifies large and diverse effector repertoires.</title>
        <authorList>
            <person name="Burstein D."/>
            <person name="Amaro F."/>
            <person name="Zusman T."/>
            <person name="Lifshitz Z."/>
            <person name="Cohen O."/>
            <person name="Gilbert J.A."/>
            <person name="Pupko T."/>
            <person name="Shuman H.A."/>
            <person name="Segal G."/>
        </authorList>
    </citation>
    <scope>NUCLEOTIDE SEQUENCE [LARGE SCALE GENOMIC DNA]</scope>
    <source>
        <strain evidence="1 2">ATCC 49655</strain>
    </source>
</reference>
<organism evidence="1 2">
    <name type="scientific">Legionella shakespearei DSM 23087</name>
    <dbReference type="NCBI Taxonomy" id="1122169"/>
    <lineage>
        <taxon>Bacteria</taxon>
        <taxon>Pseudomonadati</taxon>
        <taxon>Pseudomonadota</taxon>
        <taxon>Gammaproteobacteria</taxon>
        <taxon>Legionellales</taxon>
        <taxon>Legionellaceae</taxon>
        <taxon>Legionella</taxon>
    </lineage>
</organism>
<dbReference type="AlphaFoldDB" id="A0A0W0YKU2"/>
<evidence type="ECO:0000313" key="1">
    <source>
        <dbReference type="EMBL" id="KTD57316.1"/>
    </source>
</evidence>
<name>A0A0W0YKU2_9GAMM</name>
<dbReference type="RefSeq" id="WP_018576458.1">
    <property type="nucleotide sequence ID" value="NZ_KB892386.1"/>
</dbReference>
<dbReference type="EMBL" id="LNYW01000069">
    <property type="protein sequence ID" value="KTD57316.1"/>
    <property type="molecule type" value="Genomic_DNA"/>
</dbReference>
<accession>A0A0W0YKU2</accession>
<gene>
    <name evidence="1" type="ORF">Lsha_2698</name>
</gene>
<comment type="caution">
    <text evidence="1">The sequence shown here is derived from an EMBL/GenBank/DDBJ whole genome shotgun (WGS) entry which is preliminary data.</text>
</comment>
<dbReference type="eggNOG" id="ENOG5031JWE">
    <property type="taxonomic scope" value="Bacteria"/>
</dbReference>
<keyword evidence="2" id="KW-1185">Reference proteome</keyword>